<evidence type="ECO:0000313" key="9">
    <source>
        <dbReference type="Proteomes" id="UP000518266"/>
    </source>
</evidence>
<keyword evidence="1" id="KW-0479">Metal-binding</keyword>
<dbReference type="FunFam" id="4.10.1110.10:FF:000003">
    <property type="entry name" value="AN1-type zinc finger protein 2B isoform X1"/>
    <property type="match status" value="1"/>
</dbReference>
<dbReference type="AlphaFoldDB" id="A0A7J5Y9W3"/>
<dbReference type="GO" id="GO:0005783">
    <property type="term" value="C:endoplasmic reticulum"/>
    <property type="evidence" value="ECO:0007669"/>
    <property type="project" value="TreeGrafter"/>
</dbReference>
<dbReference type="OrthoDB" id="431929at2759"/>
<feature type="domain" description="AN1-type" evidence="7">
    <location>
        <begin position="88"/>
        <end position="136"/>
    </location>
</feature>
<dbReference type="GO" id="GO:0045047">
    <property type="term" value="P:protein targeting to ER"/>
    <property type="evidence" value="ECO:0007669"/>
    <property type="project" value="TreeGrafter"/>
</dbReference>
<gene>
    <name evidence="8" type="ORF">F7725_003031</name>
</gene>
<feature type="compositionally biased region" description="Low complexity" evidence="6">
    <location>
        <begin position="228"/>
        <end position="258"/>
    </location>
</feature>
<evidence type="ECO:0000256" key="3">
    <source>
        <dbReference type="ARBA" id="ARBA00022771"/>
    </source>
</evidence>
<dbReference type="SMART" id="SM00154">
    <property type="entry name" value="ZnF_AN1"/>
    <property type="match status" value="2"/>
</dbReference>
<dbReference type="PROSITE" id="PS50330">
    <property type="entry name" value="UIM"/>
    <property type="match status" value="1"/>
</dbReference>
<dbReference type="PANTHER" id="PTHR14677">
    <property type="entry name" value="ARSENITE INDUCUBLE RNA ASSOCIATED PROTEIN AIP-1-RELATED"/>
    <property type="match status" value="1"/>
</dbReference>
<dbReference type="GO" id="GO:0043161">
    <property type="term" value="P:proteasome-mediated ubiquitin-dependent protein catabolic process"/>
    <property type="evidence" value="ECO:0007669"/>
    <property type="project" value="TreeGrafter"/>
</dbReference>
<proteinExistence type="predicted"/>
<keyword evidence="9" id="KW-1185">Reference proteome</keyword>
<comment type="caution">
    <text evidence="8">The sequence shown here is derived from an EMBL/GenBank/DDBJ whole genome shotgun (WGS) entry which is preliminary data.</text>
</comment>
<dbReference type="Pfam" id="PF01428">
    <property type="entry name" value="zf-AN1"/>
    <property type="match status" value="2"/>
</dbReference>
<reference evidence="8 9" key="1">
    <citation type="submission" date="2020-03" db="EMBL/GenBank/DDBJ databases">
        <title>Dissostichus mawsoni Genome sequencing and assembly.</title>
        <authorList>
            <person name="Park H."/>
        </authorList>
    </citation>
    <scope>NUCLEOTIDE SEQUENCE [LARGE SCALE GENOMIC DNA]</scope>
    <source>
        <strain evidence="8">DM0001</strain>
        <tissue evidence="8">Muscle</tissue>
    </source>
</reference>
<keyword evidence="2" id="KW-0677">Repeat</keyword>
<evidence type="ECO:0000256" key="2">
    <source>
        <dbReference type="ARBA" id="ARBA00022737"/>
    </source>
</evidence>
<feature type="region of interest" description="Disordered" evidence="6">
    <location>
        <begin position="1"/>
        <end position="37"/>
    </location>
</feature>
<name>A0A7J5Y9W3_DISMA</name>
<keyword evidence="3 5" id="KW-0863">Zinc-finger</keyword>
<evidence type="ECO:0000313" key="8">
    <source>
        <dbReference type="EMBL" id="KAF3845953.1"/>
    </source>
</evidence>
<sequence>LRHSPGRSVRDTSKLNDNRQLSGSQTGSGAQGSVRSDGCQKATKTSELLQNIIVASNYNPTDRHEKGIWLWRFYYCRFSRNLYVMELPHLGEHCSEKTCKRLDFLPMKCDACQEIFCKDHITYATHKCMSAYQKDIQVPVCPLCNIPIPIKRGEMPDIKVGEHIDRDCKSDPAQRKRKIFTNKCSRGGCKQKEMIRVTCDQCHLNYCLKHRHPLDHECKTGGAPPSKSGNAAQMRAQAASSSSASGSRSSSSSSGTSRPFSNAVSANNRGQSSGATSRIPTSVSAQSVMPPSASFQAGLTEDQALQRALEMSLAETRPTVQPPLTPQEQEDQALAQALAASEEEYRRQQQRQQVRESKPSNCSLS</sequence>
<dbReference type="Gene3D" id="4.10.1110.10">
    <property type="entry name" value="AN1-like Zinc finger"/>
    <property type="match status" value="2"/>
</dbReference>
<feature type="non-terminal residue" evidence="8">
    <location>
        <position position="365"/>
    </location>
</feature>
<dbReference type="PANTHER" id="PTHR14677:SF20">
    <property type="entry name" value="ZINC FINGER AN1-TYPE CONTAINING 2A-RELATED"/>
    <property type="match status" value="1"/>
</dbReference>
<dbReference type="Proteomes" id="UP000518266">
    <property type="component" value="Unassembled WGS sequence"/>
</dbReference>
<dbReference type="EMBL" id="JAAKFY010000014">
    <property type="protein sequence ID" value="KAF3845953.1"/>
    <property type="molecule type" value="Genomic_DNA"/>
</dbReference>
<dbReference type="Pfam" id="PF02809">
    <property type="entry name" value="UIM"/>
    <property type="match status" value="2"/>
</dbReference>
<organism evidence="8 9">
    <name type="scientific">Dissostichus mawsoni</name>
    <name type="common">Antarctic cod</name>
    <dbReference type="NCBI Taxonomy" id="36200"/>
    <lineage>
        <taxon>Eukaryota</taxon>
        <taxon>Metazoa</taxon>
        <taxon>Chordata</taxon>
        <taxon>Craniata</taxon>
        <taxon>Vertebrata</taxon>
        <taxon>Euteleostomi</taxon>
        <taxon>Actinopterygii</taxon>
        <taxon>Neopterygii</taxon>
        <taxon>Teleostei</taxon>
        <taxon>Neoteleostei</taxon>
        <taxon>Acanthomorphata</taxon>
        <taxon>Eupercaria</taxon>
        <taxon>Perciformes</taxon>
        <taxon>Notothenioidei</taxon>
        <taxon>Nototheniidae</taxon>
        <taxon>Dissostichus</taxon>
    </lineage>
</organism>
<dbReference type="GO" id="GO:0008270">
    <property type="term" value="F:zinc ion binding"/>
    <property type="evidence" value="ECO:0007669"/>
    <property type="project" value="UniProtKB-KW"/>
</dbReference>
<dbReference type="InterPro" id="IPR057357">
    <property type="entry name" value="Znf-C2H2_ZFAND2A/B"/>
</dbReference>
<evidence type="ECO:0000256" key="6">
    <source>
        <dbReference type="SAM" id="MobiDB-lite"/>
    </source>
</evidence>
<feature type="domain" description="AN1-type" evidence="7">
    <location>
        <begin position="178"/>
        <end position="226"/>
    </location>
</feature>
<dbReference type="SMART" id="SM00726">
    <property type="entry name" value="UIM"/>
    <property type="match status" value="2"/>
</dbReference>
<feature type="compositionally biased region" description="Low complexity" evidence="6">
    <location>
        <begin position="20"/>
        <end position="33"/>
    </location>
</feature>
<evidence type="ECO:0000256" key="5">
    <source>
        <dbReference type="PROSITE-ProRule" id="PRU00449"/>
    </source>
</evidence>
<feature type="compositionally biased region" description="Basic and acidic residues" evidence="6">
    <location>
        <begin position="8"/>
        <end position="17"/>
    </location>
</feature>
<dbReference type="Pfam" id="PF25403">
    <property type="entry name" value="zf-C2H2_ZFAND2"/>
    <property type="match status" value="1"/>
</dbReference>
<dbReference type="SUPFAM" id="SSF118310">
    <property type="entry name" value="AN1-like Zinc finger"/>
    <property type="match status" value="2"/>
</dbReference>
<dbReference type="FunFam" id="4.10.1110.10:FF:000004">
    <property type="entry name" value="AN1-type zinc finger protein 2B isoform X1"/>
    <property type="match status" value="1"/>
</dbReference>
<evidence type="ECO:0000256" key="1">
    <source>
        <dbReference type="ARBA" id="ARBA00022723"/>
    </source>
</evidence>
<dbReference type="InterPro" id="IPR000058">
    <property type="entry name" value="Znf_AN1"/>
</dbReference>
<feature type="compositionally biased region" description="Basic and acidic residues" evidence="6">
    <location>
        <begin position="343"/>
        <end position="358"/>
    </location>
</feature>
<accession>A0A7J5Y9W3</accession>
<dbReference type="InterPro" id="IPR003903">
    <property type="entry name" value="UIM_dom"/>
</dbReference>
<feature type="compositionally biased region" description="Polar residues" evidence="6">
    <location>
        <begin position="259"/>
        <end position="290"/>
    </location>
</feature>
<evidence type="ECO:0000259" key="7">
    <source>
        <dbReference type="PROSITE" id="PS51039"/>
    </source>
</evidence>
<feature type="region of interest" description="Disordered" evidence="6">
    <location>
        <begin position="310"/>
        <end position="365"/>
    </location>
</feature>
<feature type="region of interest" description="Disordered" evidence="6">
    <location>
        <begin position="218"/>
        <end position="290"/>
    </location>
</feature>
<dbReference type="PROSITE" id="PS51039">
    <property type="entry name" value="ZF_AN1"/>
    <property type="match status" value="2"/>
</dbReference>
<evidence type="ECO:0000256" key="4">
    <source>
        <dbReference type="ARBA" id="ARBA00022833"/>
    </source>
</evidence>
<protein>
    <recommendedName>
        <fullName evidence="7">AN1-type domain-containing protein</fullName>
    </recommendedName>
</protein>
<dbReference type="InterPro" id="IPR035896">
    <property type="entry name" value="AN1-like_Znf"/>
</dbReference>
<keyword evidence="4" id="KW-0862">Zinc</keyword>